<dbReference type="InterPro" id="IPR001810">
    <property type="entry name" value="F-box_dom"/>
</dbReference>
<evidence type="ECO:0000313" key="2">
    <source>
        <dbReference type="EMBL" id="KAF6833788.1"/>
    </source>
</evidence>
<keyword evidence="3" id="KW-1185">Reference proteome</keyword>
<evidence type="ECO:0000259" key="1">
    <source>
        <dbReference type="PROSITE" id="PS50181"/>
    </source>
</evidence>
<dbReference type="AlphaFoldDB" id="A0A8H6KM53"/>
<dbReference type="PROSITE" id="PS50181">
    <property type="entry name" value="FBOX"/>
    <property type="match status" value="1"/>
</dbReference>
<dbReference type="InterPro" id="IPR036047">
    <property type="entry name" value="F-box-like_dom_sf"/>
</dbReference>
<dbReference type="SUPFAM" id="SSF81383">
    <property type="entry name" value="F-box domain"/>
    <property type="match status" value="1"/>
</dbReference>
<dbReference type="EMBL" id="WIGM01000210">
    <property type="protein sequence ID" value="KAF6833788.1"/>
    <property type="molecule type" value="Genomic_DNA"/>
</dbReference>
<dbReference type="Pfam" id="PF12937">
    <property type="entry name" value="F-box-like"/>
    <property type="match status" value="1"/>
</dbReference>
<comment type="caution">
    <text evidence="2">The sequence shown here is derived from an EMBL/GenBank/DDBJ whole genome shotgun (WGS) entry which is preliminary data.</text>
</comment>
<gene>
    <name evidence="2" type="ORF">CMUS01_06447</name>
</gene>
<reference evidence="2" key="1">
    <citation type="journal article" date="2020" name="Phytopathology">
        <title>Genome Sequence Resources of Colletotrichum truncatum, C. plurivorum, C. musicola, and C. sojae: Four Species Pathogenic to Soybean (Glycine max).</title>
        <authorList>
            <person name="Rogerio F."/>
            <person name="Boufleur T.R."/>
            <person name="Ciampi-Guillardi M."/>
            <person name="Sukno S.A."/>
            <person name="Thon M.R."/>
            <person name="Massola Junior N.S."/>
            <person name="Baroncelli R."/>
        </authorList>
    </citation>
    <scope>NUCLEOTIDE SEQUENCE</scope>
    <source>
        <strain evidence="2">LFN0074</strain>
    </source>
</reference>
<dbReference type="OrthoDB" id="4986826at2759"/>
<proteinExistence type="predicted"/>
<protein>
    <recommendedName>
        <fullName evidence="1">F-box domain-containing protein</fullName>
    </recommendedName>
</protein>
<dbReference type="SMART" id="SM00256">
    <property type="entry name" value="FBOX"/>
    <property type="match status" value="1"/>
</dbReference>
<evidence type="ECO:0000313" key="3">
    <source>
        <dbReference type="Proteomes" id="UP000639643"/>
    </source>
</evidence>
<organism evidence="2 3">
    <name type="scientific">Colletotrichum musicola</name>
    <dbReference type="NCBI Taxonomy" id="2175873"/>
    <lineage>
        <taxon>Eukaryota</taxon>
        <taxon>Fungi</taxon>
        <taxon>Dikarya</taxon>
        <taxon>Ascomycota</taxon>
        <taxon>Pezizomycotina</taxon>
        <taxon>Sordariomycetes</taxon>
        <taxon>Hypocreomycetidae</taxon>
        <taxon>Glomerellales</taxon>
        <taxon>Glomerellaceae</taxon>
        <taxon>Colletotrichum</taxon>
        <taxon>Colletotrichum orchidearum species complex</taxon>
    </lineage>
</organism>
<feature type="domain" description="F-box" evidence="1">
    <location>
        <begin position="1"/>
        <end position="43"/>
    </location>
</feature>
<dbReference type="Proteomes" id="UP000639643">
    <property type="component" value="Unassembled WGS sequence"/>
</dbReference>
<name>A0A8H6KM53_9PEZI</name>
<sequence>MDKLPVEMLDNVLGHLPVRAKLRLRRTCRVFNDILLKKVYEKLRRIQDLCGKKLPFGYVYPARHVAAFGKLVAKAGLSENDAPLSNNDCVIAYGYHDHRPFPANAVRMGRSPMSCFMHLCLFEMHREERRLHLCRRRGEVAYIDGLYLPDDSSPSSLAKAVQKRCLICGTEYYVLPPKTSYSRFNPRHRMLVWWSTLENEFGEYIPGRRTMAQ</sequence>
<accession>A0A8H6KM53</accession>